<keyword evidence="5" id="KW-1185">Reference proteome</keyword>
<feature type="repeat" description="ANK" evidence="3">
    <location>
        <begin position="108"/>
        <end position="142"/>
    </location>
</feature>
<dbReference type="PANTHER" id="PTHR24198">
    <property type="entry name" value="ANKYRIN REPEAT AND PROTEIN KINASE DOMAIN-CONTAINING PROTEIN"/>
    <property type="match status" value="1"/>
</dbReference>
<evidence type="ECO:0000256" key="1">
    <source>
        <dbReference type="ARBA" id="ARBA00022737"/>
    </source>
</evidence>
<name>A0ABD5NRS2_9EURY</name>
<dbReference type="AlphaFoldDB" id="A0ABD5NRS2"/>
<dbReference type="InterPro" id="IPR036770">
    <property type="entry name" value="Ankyrin_rpt-contain_sf"/>
</dbReference>
<dbReference type="Gene3D" id="1.25.40.20">
    <property type="entry name" value="Ankyrin repeat-containing domain"/>
    <property type="match status" value="1"/>
</dbReference>
<dbReference type="SMART" id="SM00248">
    <property type="entry name" value="ANK"/>
    <property type="match status" value="3"/>
</dbReference>
<dbReference type="PANTHER" id="PTHR24198:SF165">
    <property type="entry name" value="ANKYRIN REPEAT-CONTAINING PROTEIN-RELATED"/>
    <property type="match status" value="1"/>
</dbReference>
<dbReference type="Pfam" id="PF00023">
    <property type="entry name" value="Ank"/>
    <property type="match status" value="1"/>
</dbReference>
<keyword evidence="2 3" id="KW-0040">ANK repeat</keyword>
<proteinExistence type="predicted"/>
<dbReference type="PROSITE" id="PS50297">
    <property type="entry name" value="ANK_REP_REGION"/>
    <property type="match status" value="2"/>
</dbReference>
<evidence type="ECO:0000256" key="3">
    <source>
        <dbReference type="PROSITE-ProRule" id="PRU00023"/>
    </source>
</evidence>
<dbReference type="PRINTS" id="PR01415">
    <property type="entry name" value="ANKYRIN"/>
</dbReference>
<dbReference type="RefSeq" id="WP_256533345.1">
    <property type="nucleotide sequence ID" value="NZ_CP101824.1"/>
</dbReference>
<organism evidence="4 5">
    <name type="scientific">Halovivax cerinus</name>
    <dbReference type="NCBI Taxonomy" id="1487865"/>
    <lineage>
        <taxon>Archaea</taxon>
        <taxon>Methanobacteriati</taxon>
        <taxon>Methanobacteriota</taxon>
        <taxon>Stenosarchaea group</taxon>
        <taxon>Halobacteria</taxon>
        <taxon>Halobacteriales</taxon>
        <taxon>Natrialbaceae</taxon>
        <taxon>Halovivax</taxon>
    </lineage>
</organism>
<dbReference type="PROSITE" id="PS50088">
    <property type="entry name" value="ANK_REPEAT"/>
    <property type="match status" value="3"/>
</dbReference>
<feature type="repeat" description="ANK" evidence="3">
    <location>
        <begin position="75"/>
        <end position="107"/>
    </location>
</feature>
<keyword evidence="1" id="KW-0677">Repeat</keyword>
<dbReference type="EMBL" id="JBHSAQ010000012">
    <property type="protein sequence ID" value="MFC3959408.1"/>
    <property type="molecule type" value="Genomic_DNA"/>
</dbReference>
<protein>
    <submittedName>
        <fullName evidence="4">Ankyrin repeat domain-containing protein</fullName>
    </submittedName>
</protein>
<dbReference type="Pfam" id="PF12796">
    <property type="entry name" value="Ank_2"/>
    <property type="match status" value="1"/>
</dbReference>
<reference evidence="4 5" key="1">
    <citation type="journal article" date="2019" name="Int. J. Syst. Evol. Microbiol.">
        <title>The Global Catalogue of Microorganisms (GCM) 10K type strain sequencing project: providing services to taxonomists for standard genome sequencing and annotation.</title>
        <authorList>
            <consortium name="The Broad Institute Genomics Platform"/>
            <consortium name="The Broad Institute Genome Sequencing Center for Infectious Disease"/>
            <person name="Wu L."/>
            <person name="Ma J."/>
        </authorList>
    </citation>
    <scope>NUCLEOTIDE SEQUENCE [LARGE SCALE GENOMIC DNA]</scope>
    <source>
        <strain evidence="4 5">IBRC-M 10256</strain>
    </source>
</reference>
<dbReference type="Proteomes" id="UP001595846">
    <property type="component" value="Unassembled WGS sequence"/>
</dbReference>
<accession>A0ABD5NRS2</accession>
<gene>
    <name evidence="4" type="ORF">ACFOUR_13670</name>
</gene>
<evidence type="ECO:0000256" key="2">
    <source>
        <dbReference type="ARBA" id="ARBA00023043"/>
    </source>
</evidence>
<comment type="caution">
    <text evidence="4">The sequence shown here is derived from an EMBL/GenBank/DDBJ whole genome shotgun (WGS) entry which is preliminary data.</text>
</comment>
<sequence length="171" mass="18751">MSENGPDNLYISTDIENAIIQGEKATFDKLIDDADLTHRADNGSTLLHQAAISGRLEMARELLDRGIDLDAQNDGGITPLLLALKVEEYDTAEMLLDAGADPNILDNRDRSPLMMAFMKGTEGRECMKQLLEHGADPTLSDASGRDPVDCVLEWARELGKTDAVELMESYV</sequence>
<evidence type="ECO:0000313" key="5">
    <source>
        <dbReference type="Proteomes" id="UP001595846"/>
    </source>
</evidence>
<evidence type="ECO:0000313" key="4">
    <source>
        <dbReference type="EMBL" id="MFC3959408.1"/>
    </source>
</evidence>
<feature type="repeat" description="ANK" evidence="3">
    <location>
        <begin position="42"/>
        <end position="74"/>
    </location>
</feature>
<dbReference type="GeneID" id="73902461"/>
<dbReference type="InterPro" id="IPR002110">
    <property type="entry name" value="Ankyrin_rpt"/>
</dbReference>
<dbReference type="SUPFAM" id="SSF48403">
    <property type="entry name" value="Ankyrin repeat"/>
    <property type="match status" value="1"/>
</dbReference>